<dbReference type="OrthoDB" id="2453533at2"/>
<sequence length="115" mass="12639">MRSVELFAGIPVTDYERSLPWYERLLGSPPDFLATETEAVWQVAGQGWVYVVQRPERAGQALLTMLVPDLDRRVAEIAGRGIEPAVSETYDNGTRKVTYRDPDGNEVGFGGVPGG</sequence>
<evidence type="ECO:0000259" key="2">
    <source>
        <dbReference type="Pfam" id="PF00903"/>
    </source>
</evidence>
<dbReference type="KEGG" id="noy:EXE57_06235"/>
<dbReference type="Gene3D" id="3.10.180.10">
    <property type="entry name" value="2,3-Dihydroxybiphenyl 1,2-Dioxygenase, domain 1"/>
    <property type="match status" value="1"/>
</dbReference>
<name>A0A4P7GJH9_9ACTN</name>
<evidence type="ECO:0000313" key="4">
    <source>
        <dbReference type="Proteomes" id="UP000294894"/>
    </source>
</evidence>
<dbReference type="RefSeq" id="WP_135075159.1">
    <property type="nucleotide sequence ID" value="NZ_CP038267.1"/>
</dbReference>
<dbReference type="Pfam" id="PF00903">
    <property type="entry name" value="Glyoxalase"/>
    <property type="match status" value="1"/>
</dbReference>
<reference evidence="3 4" key="1">
    <citation type="submission" date="2019-03" db="EMBL/GenBank/DDBJ databases">
        <title>Three New Species of Nocardioides, Nocardioides euryhalodurans sp. nov., Nocardioides seonyuensis sp. nov. and Nocardioides eburneoflavus sp. nov., Iolated from Soil.</title>
        <authorList>
            <person name="Roh S.G."/>
            <person name="Lee C."/>
            <person name="Kim M.-K."/>
            <person name="Kim S.B."/>
        </authorList>
    </citation>
    <scope>NUCLEOTIDE SEQUENCE [LARGE SCALE GENOMIC DNA]</scope>
    <source>
        <strain evidence="3 4">MMS17-SY117</strain>
    </source>
</reference>
<accession>A0A4P7GJH9</accession>
<gene>
    <name evidence="3" type="ORF">EXE57_06235</name>
</gene>
<dbReference type="SUPFAM" id="SSF54593">
    <property type="entry name" value="Glyoxalase/Bleomycin resistance protein/Dihydroxybiphenyl dioxygenase"/>
    <property type="match status" value="1"/>
</dbReference>
<feature type="domain" description="Glyoxalase/fosfomycin resistance/dioxygenase" evidence="2">
    <location>
        <begin position="9"/>
        <end position="108"/>
    </location>
</feature>
<evidence type="ECO:0000256" key="1">
    <source>
        <dbReference type="SAM" id="MobiDB-lite"/>
    </source>
</evidence>
<dbReference type="EMBL" id="CP038267">
    <property type="protein sequence ID" value="QBR91919.1"/>
    <property type="molecule type" value="Genomic_DNA"/>
</dbReference>
<dbReference type="InterPro" id="IPR004360">
    <property type="entry name" value="Glyas_Fos-R_dOase_dom"/>
</dbReference>
<dbReference type="AlphaFoldDB" id="A0A4P7GJH9"/>
<organism evidence="3 4">
    <name type="scientific">Nocardioides euryhalodurans</name>
    <dbReference type="NCBI Taxonomy" id="2518370"/>
    <lineage>
        <taxon>Bacteria</taxon>
        <taxon>Bacillati</taxon>
        <taxon>Actinomycetota</taxon>
        <taxon>Actinomycetes</taxon>
        <taxon>Propionibacteriales</taxon>
        <taxon>Nocardioidaceae</taxon>
        <taxon>Nocardioides</taxon>
    </lineage>
</organism>
<dbReference type="Proteomes" id="UP000294894">
    <property type="component" value="Chromosome"/>
</dbReference>
<proteinExistence type="predicted"/>
<evidence type="ECO:0000313" key="3">
    <source>
        <dbReference type="EMBL" id="QBR91919.1"/>
    </source>
</evidence>
<protein>
    <submittedName>
        <fullName evidence="3">VOC family protein</fullName>
    </submittedName>
</protein>
<keyword evidence="4" id="KW-1185">Reference proteome</keyword>
<dbReference type="CDD" id="cd06587">
    <property type="entry name" value="VOC"/>
    <property type="match status" value="1"/>
</dbReference>
<feature type="region of interest" description="Disordered" evidence="1">
    <location>
        <begin position="94"/>
        <end position="115"/>
    </location>
</feature>
<dbReference type="InterPro" id="IPR029068">
    <property type="entry name" value="Glyas_Bleomycin-R_OHBP_Dase"/>
</dbReference>